<dbReference type="EnsemblMetazoa" id="XM_038213319.1">
    <property type="protein sequence ID" value="XP_038069247.1"/>
    <property type="gene ID" value="LOC119738421"/>
</dbReference>
<feature type="transmembrane region" description="Helical" evidence="1">
    <location>
        <begin position="27"/>
        <end position="45"/>
    </location>
</feature>
<dbReference type="Proteomes" id="UP000887568">
    <property type="component" value="Unplaced"/>
</dbReference>
<dbReference type="GeneID" id="119738421"/>
<keyword evidence="1" id="KW-0812">Transmembrane</keyword>
<dbReference type="AlphaFoldDB" id="A0A914AZV9"/>
<dbReference type="RefSeq" id="XP_038069247.1">
    <property type="nucleotide sequence ID" value="XM_038213319.1"/>
</dbReference>
<sequence>MCESLISTTNPTDFAQNSLHLAGRMDGALAVVLMLSAMAVLLFGVESQQRVCYSGPPPEPDPDNPDHWMKQVMQEIRKNCPGRRQPTPAVTEKPCTTANSTDPEWRLVFKGVAGTGVKLHDMWTAMNWTSSYEASGHCRDNSLYQAWRNGQLNVRRVKLSLYDSSGVRAELIFNGTGSDIKSWFTQTRLISSPWDDLKSAQFTGSVGNGRLFSIDGDVRLLSLDRRFFINNNYGSCAGDKGWLVVTESAARVHCPWETETAAYPHPIILYSTTNQTVSWDDVRSNGAAVGRADSLTIHIMLSEPGSTTTARPEVEGEQ</sequence>
<keyword evidence="3" id="KW-1185">Reference proteome</keyword>
<organism evidence="2 3">
    <name type="scientific">Patiria miniata</name>
    <name type="common">Bat star</name>
    <name type="synonym">Asterina miniata</name>
    <dbReference type="NCBI Taxonomy" id="46514"/>
    <lineage>
        <taxon>Eukaryota</taxon>
        <taxon>Metazoa</taxon>
        <taxon>Echinodermata</taxon>
        <taxon>Eleutherozoa</taxon>
        <taxon>Asterozoa</taxon>
        <taxon>Asteroidea</taxon>
        <taxon>Valvatacea</taxon>
        <taxon>Valvatida</taxon>
        <taxon>Asterinidae</taxon>
        <taxon>Patiria</taxon>
    </lineage>
</organism>
<keyword evidence="1" id="KW-0472">Membrane</keyword>
<protein>
    <submittedName>
        <fullName evidence="2">Uncharacterized protein</fullName>
    </submittedName>
</protein>
<accession>A0A914AZV9</accession>
<dbReference type="OrthoDB" id="6077660at2759"/>
<evidence type="ECO:0000256" key="1">
    <source>
        <dbReference type="SAM" id="Phobius"/>
    </source>
</evidence>
<evidence type="ECO:0000313" key="2">
    <source>
        <dbReference type="EnsemblMetazoa" id="XP_038069247.1"/>
    </source>
</evidence>
<proteinExistence type="predicted"/>
<evidence type="ECO:0000313" key="3">
    <source>
        <dbReference type="Proteomes" id="UP000887568"/>
    </source>
</evidence>
<reference evidence="2" key="1">
    <citation type="submission" date="2022-11" db="UniProtKB">
        <authorList>
            <consortium name="EnsemblMetazoa"/>
        </authorList>
    </citation>
    <scope>IDENTIFICATION</scope>
</reference>
<name>A0A914AZV9_PATMI</name>
<keyword evidence="1" id="KW-1133">Transmembrane helix</keyword>